<dbReference type="EMBL" id="UYRR01020690">
    <property type="protein sequence ID" value="VDK30578.1"/>
    <property type="molecule type" value="Genomic_DNA"/>
</dbReference>
<name>A0A0M3JKT6_ANISI</name>
<dbReference type="AlphaFoldDB" id="A0A0M3JKT6"/>
<dbReference type="EMBL" id="UYRR01033354">
    <property type="protein sequence ID" value="VDK58549.1"/>
    <property type="molecule type" value="Genomic_DNA"/>
</dbReference>
<evidence type="ECO:0000313" key="5">
    <source>
        <dbReference type="WBParaSite" id="ASIM_0001731801-mRNA-1"/>
    </source>
</evidence>
<reference evidence="4 5" key="1">
    <citation type="submission" date="2017-02" db="UniProtKB">
        <authorList>
            <consortium name="WormBaseParasite"/>
        </authorList>
    </citation>
    <scope>IDENTIFICATION</scope>
</reference>
<sequence>MGVATNTENGHGQNMFISSPVELILEGSWRTEGHLKKFAAFKPNEMVTSLSEVAVDVVTLQSRLRFR</sequence>
<gene>
    <name evidence="2" type="ORF">ASIM_LOCUS16725</name>
    <name evidence="1" type="ORF">ASIM_LOCUS8014</name>
</gene>
<proteinExistence type="predicted"/>
<organism evidence="4">
    <name type="scientific">Anisakis simplex</name>
    <name type="common">Herring worm</name>
    <dbReference type="NCBI Taxonomy" id="6269"/>
    <lineage>
        <taxon>Eukaryota</taxon>
        <taxon>Metazoa</taxon>
        <taxon>Ecdysozoa</taxon>
        <taxon>Nematoda</taxon>
        <taxon>Chromadorea</taxon>
        <taxon>Rhabditida</taxon>
        <taxon>Spirurina</taxon>
        <taxon>Ascaridomorpha</taxon>
        <taxon>Ascaridoidea</taxon>
        <taxon>Anisakidae</taxon>
        <taxon>Anisakis</taxon>
        <taxon>Anisakis simplex complex</taxon>
    </lineage>
</organism>
<accession>A0A0M3JKT6</accession>
<keyword evidence="3" id="KW-1185">Reference proteome</keyword>
<dbReference type="WBParaSite" id="ASIM_0001731801-mRNA-1">
    <property type="protein sequence ID" value="ASIM_0001731801-mRNA-1"/>
    <property type="gene ID" value="ASIM_0001731801"/>
</dbReference>
<evidence type="ECO:0000313" key="1">
    <source>
        <dbReference type="EMBL" id="VDK30578.1"/>
    </source>
</evidence>
<protein>
    <submittedName>
        <fullName evidence="4 5">Aldedh domain-containing protein</fullName>
    </submittedName>
</protein>
<evidence type="ECO:0000313" key="3">
    <source>
        <dbReference type="Proteomes" id="UP000267096"/>
    </source>
</evidence>
<evidence type="ECO:0000313" key="4">
    <source>
        <dbReference type="WBParaSite" id="ASIM_0000826201-mRNA-1"/>
    </source>
</evidence>
<evidence type="ECO:0000313" key="2">
    <source>
        <dbReference type="EMBL" id="VDK58549.1"/>
    </source>
</evidence>
<dbReference type="WBParaSite" id="ASIM_0000826201-mRNA-1">
    <property type="protein sequence ID" value="ASIM_0000826201-mRNA-1"/>
    <property type="gene ID" value="ASIM_0000826201"/>
</dbReference>
<dbReference type="Proteomes" id="UP000267096">
    <property type="component" value="Unassembled WGS sequence"/>
</dbReference>
<reference evidence="1 3" key="2">
    <citation type="submission" date="2018-11" db="EMBL/GenBank/DDBJ databases">
        <authorList>
            <consortium name="Pathogen Informatics"/>
        </authorList>
    </citation>
    <scope>NUCLEOTIDE SEQUENCE [LARGE SCALE GENOMIC DNA]</scope>
</reference>